<name>A0A1I4I5X3_9RHOB</name>
<gene>
    <name evidence="2" type="ORF">SAMN04488042_101433</name>
</gene>
<evidence type="ECO:0000256" key="1">
    <source>
        <dbReference type="SAM" id="SignalP"/>
    </source>
</evidence>
<accession>A0A1I4I5X3</accession>
<protein>
    <recommendedName>
        <fullName evidence="4">DUF2092 domain-containing protein</fullName>
    </recommendedName>
</protein>
<organism evidence="2 3">
    <name type="scientific">Shimia aestuarii</name>
    <dbReference type="NCBI Taxonomy" id="254406"/>
    <lineage>
        <taxon>Bacteria</taxon>
        <taxon>Pseudomonadati</taxon>
        <taxon>Pseudomonadota</taxon>
        <taxon>Alphaproteobacteria</taxon>
        <taxon>Rhodobacterales</taxon>
        <taxon>Roseobacteraceae</taxon>
    </lineage>
</organism>
<dbReference type="EMBL" id="FOTQ01000001">
    <property type="protein sequence ID" value="SFL49467.1"/>
    <property type="molecule type" value="Genomic_DNA"/>
</dbReference>
<dbReference type="Proteomes" id="UP000199144">
    <property type="component" value="Unassembled WGS sequence"/>
</dbReference>
<evidence type="ECO:0000313" key="3">
    <source>
        <dbReference type="Proteomes" id="UP000199144"/>
    </source>
</evidence>
<feature type="chain" id="PRO_5011676292" description="DUF2092 domain-containing protein" evidence="1">
    <location>
        <begin position="24"/>
        <end position="263"/>
    </location>
</feature>
<feature type="signal peptide" evidence="1">
    <location>
        <begin position="1"/>
        <end position="23"/>
    </location>
</feature>
<evidence type="ECO:0008006" key="4">
    <source>
        <dbReference type="Google" id="ProtNLM"/>
    </source>
</evidence>
<dbReference type="Pfam" id="PF09865">
    <property type="entry name" value="DUF2092"/>
    <property type="match status" value="1"/>
</dbReference>
<reference evidence="2 3" key="1">
    <citation type="submission" date="2016-10" db="EMBL/GenBank/DDBJ databases">
        <authorList>
            <person name="de Groot N.N."/>
        </authorList>
    </citation>
    <scope>NUCLEOTIDE SEQUENCE [LARGE SCALE GENOMIC DNA]</scope>
    <source>
        <strain evidence="2 3">DSM 15283</strain>
    </source>
</reference>
<dbReference type="AlphaFoldDB" id="A0A1I4I5X3"/>
<dbReference type="STRING" id="254406.SAMN04488042_101433"/>
<dbReference type="OrthoDB" id="116979at2"/>
<dbReference type="RefSeq" id="WP_093090437.1">
    <property type="nucleotide sequence ID" value="NZ_FOTQ01000001.1"/>
</dbReference>
<sequence>MMRISGLGRAVALIGLLCGPLQAQEASEAQETPAIDTEAVRWVRAAAQTVAEQPNLAVNWFVSFDEVADGREIVTHVRSGTVLLARGQGYYAYAEQEQGTREFFFDQSVLTVYLAEQNAYVDVPFLGSFDDLADRIAAEYDSALPIWQMLVTDNGDRLLEGVTAAAYLGVKRFAGQTSHHIALSTYDFDLQLWVSDAEQPVPLMMVGTEPYKQGWPQFRAYFSDWDFDPELSEDAFSFVADDDATRLVWPKQDGFDGSFWGEE</sequence>
<keyword evidence="3" id="KW-1185">Reference proteome</keyword>
<keyword evidence="1" id="KW-0732">Signal</keyword>
<evidence type="ECO:0000313" key="2">
    <source>
        <dbReference type="EMBL" id="SFL49467.1"/>
    </source>
</evidence>
<proteinExistence type="predicted"/>
<dbReference type="InterPro" id="IPR019207">
    <property type="entry name" value="DUF2092"/>
</dbReference>